<keyword evidence="1" id="KW-0812">Transmembrane</keyword>
<evidence type="ECO:0008006" key="4">
    <source>
        <dbReference type="Google" id="ProtNLM"/>
    </source>
</evidence>
<dbReference type="Proteomes" id="UP000198575">
    <property type="component" value="Unassembled WGS sequence"/>
</dbReference>
<reference evidence="2 3" key="1">
    <citation type="submission" date="2016-10" db="EMBL/GenBank/DDBJ databases">
        <authorList>
            <person name="de Groot N.N."/>
        </authorList>
    </citation>
    <scope>NUCLEOTIDE SEQUENCE [LARGE SCALE GENOMIC DNA]</scope>
    <source>
        <strain evidence="2 3">CGMCC 1.7659</strain>
    </source>
</reference>
<accession>A0A1I4XL06</accession>
<protein>
    <recommendedName>
        <fullName evidence="4">Tetratricopeptide repeat-containing protein</fullName>
    </recommendedName>
</protein>
<sequence length="333" mass="36629">MAIFMIVSIFGVAVLGPKLGLLLMLFLGVSLPGATMTLAMDESLLGALNPAKWVAIVARIGWPYFAIVGLCVVIMASQSYAADLVSNVLPLFVALIVVGVISNYALVMTFHLMGYLIYQYHEDVGFEPVAPQMVKALARPDPDQDVLDEAAGLVRDGKPENATELLRGYLRTRGGTPAVHTQYRKLLRLGNDRDELLRHGREYLNILLAQEKSLPALEILRECQMIEPTFGPTEADQVTELASVAARGGQAEVALRLLSGFHKRFPKSKDIPRNYLLVARLLHERMNQDEKSLGILKYLRANFPDDPLMGEIDQLSGMIERMMAATKKPGASA</sequence>
<organism evidence="2 3">
    <name type="scientific">Dokdonella immobilis</name>
    <dbReference type="NCBI Taxonomy" id="578942"/>
    <lineage>
        <taxon>Bacteria</taxon>
        <taxon>Pseudomonadati</taxon>
        <taxon>Pseudomonadota</taxon>
        <taxon>Gammaproteobacteria</taxon>
        <taxon>Lysobacterales</taxon>
        <taxon>Rhodanobacteraceae</taxon>
        <taxon>Dokdonella</taxon>
    </lineage>
</organism>
<keyword evidence="1" id="KW-1133">Transmembrane helix</keyword>
<dbReference type="RefSeq" id="WP_092407308.1">
    <property type="nucleotide sequence ID" value="NZ_FOVF01000010.1"/>
</dbReference>
<feature type="transmembrane region" description="Helical" evidence="1">
    <location>
        <begin position="53"/>
        <end position="76"/>
    </location>
</feature>
<dbReference type="AlphaFoldDB" id="A0A1I4XL06"/>
<feature type="transmembrane region" description="Helical" evidence="1">
    <location>
        <begin position="88"/>
        <end position="118"/>
    </location>
</feature>
<proteinExistence type="predicted"/>
<feature type="transmembrane region" description="Helical" evidence="1">
    <location>
        <begin position="7"/>
        <end position="33"/>
    </location>
</feature>
<keyword evidence="3" id="KW-1185">Reference proteome</keyword>
<dbReference type="EMBL" id="FOVF01000010">
    <property type="protein sequence ID" value="SFN26515.1"/>
    <property type="molecule type" value="Genomic_DNA"/>
</dbReference>
<keyword evidence="1" id="KW-0472">Membrane</keyword>
<evidence type="ECO:0000313" key="2">
    <source>
        <dbReference type="EMBL" id="SFN26515.1"/>
    </source>
</evidence>
<evidence type="ECO:0000313" key="3">
    <source>
        <dbReference type="Proteomes" id="UP000198575"/>
    </source>
</evidence>
<name>A0A1I4XL06_9GAMM</name>
<dbReference type="OrthoDB" id="5698243at2"/>
<dbReference type="STRING" id="578942.SAMN05216289_11098"/>
<evidence type="ECO:0000256" key="1">
    <source>
        <dbReference type="SAM" id="Phobius"/>
    </source>
</evidence>
<gene>
    <name evidence="2" type="ORF">SAMN05216289_11098</name>
</gene>